<keyword evidence="2" id="KW-0472">Membrane</keyword>
<dbReference type="InterPro" id="IPR037873">
    <property type="entry name" value="BamE-like"/>
</dbReference>
<dbReference type="EMBL" id="MSJS02000041">
    <property type="protein sequence ID" value="OOO81088.1"/>
    <property type="molecule type" value="Genomic_DNA"/>
</dbReference>
<comment type="caution">
    <text evidence="3">The sequence shown here is derived from an EMBL/GenBank/DDBJ whole genome shotgun (WGS) entry which is preliminary data.</text>
</comment>
<gene>
    <name evidence="3" type="ORF">AJR17_011590</name>
</gene>
<dbReference type="PROSITE" id="PS51257">
    <property type="entry name" value="PROKAR_LIPOPROTEIN"/>
    <property type="match status" value="1"/>
</dbReference>
<keyword evidence="2" id="KW-1133">Transmembrane helix</keyword>
<keyword evidence="1" id="KW-0732">Signal</keyword>
<sequence length="119" mass="13808">MSIRNKICVYSSGGFLLCILVGCLGHIDRTNETTLGKYSKQEIFNKFREKKTTKRDVLSLLGRPNYPHDYNAQNTWLYLSKTEGKVLYGIIPIDFNQSEMLKLEFGKDNTIESMEYKQK</sequence>
<feature type="transmembrane region" description="Helical" evidence="2">
    <location>
        <begin position="7"/>
        <end position="27"/>
    </location>
</feature>
<evidence type="ECO:0000256" key="2">
    <source>
        <dbReference type="SAM" id="Phobius"/>
    </source>
</evidence>
<reference evidence="3" key="1">
    <citation type="submission" date="2017-02" db="EMBL/GenBank/DDBJ databases">
        <title>Shigella draft genomes.</title>
        <authorList>
            <person name="Weis A.M."/>
            <person name="Weimer B.C."/>
            <person name="Gilpin B."/>
        </authorList>
    </citation>
    <scope>NUCLEOTIDE SEQUENCE [LARGE SCALE GENOMIC DNA]</scope>
    <source>
        <strain evidence="3">BCW_4868</strain>
    </source>
</reference>
<protein>
    <submittedName>
        <fullName evidence="3">Uncharacterized protein</fullName>
    </submittedName>
</protein>
<name>A0A1S9JE38_SHIBO</name>
<dbReference type="Gene3D" id="3.30.1450.10">
    <property type="match status" value="1"/>
</dbReference>
<evidence type="ECO:0000313" key="3">
    <source>
        <dbReference type="EMBL" id="OOO81088.1"/>
    </source>
</evidence>
<keyword evidence="2" id="KW-0812">Transmembrane</keyword>
<proteinExistence type="predicted"/>
<dbReference type="AlphaFoldDB" id="A0A1S9JE38"/>
<accession>A0A1S9JE38</accession>
<dbReference type="Proteomes" id="UP000868349">
    <property type="component" value="Unassembled WGS sequence"/>
</dbReference>
<organism evidence="3">
    <name type="scientific">Shigella boydii</name>
    <dbReference type="NCBI Taxonomy" id="621"/>
    <lineage>
        <taxon>Bacteria</taxon>
        <taxon>Pseudomonadati</taxon>
        <taxon>Pseudomonadota</taxon>
        <taxon>Gammaproteobacteria</taxon>
        <taxon>Enterobacterales</taxon>
        <taxon>Enterobacteriaceae</taxon>
        <taxon>Shigella</taxon>
    </lineage>
</organism>
<evidence type="ECO:0000256" key="1">
    <source>
        <dbReference type="ARBA" id="ARBA00022729"/>
    </source>
</evidence>
<dbReference type="RefSeq" id="WP_029400084.1">
    <property type="nucleotide sequence ID" value="NZ_MSJS02000041.1"/>
</dbReference>